<keyword evidence="3 8" id="KW-0699">rRNA-binding</keyword>
<dbReference type="STRING" id="39777.B7L28_03730"/>
<evidence type="ECO:0000256" key="4">
    <source>
        <dbReference type="ARBA" id="ARBA00022884"/>
    </source>
</evidence>
<sequence>MTQLPNIKSSIRSVKTDAERRAKNAAVKSQIRTAARKTVEAVQAGAVEEAKQALVQATSVIDKAASKGVLHKNTAARKKSNLAAKVNAL</sequence>
<dbReference type="PANTHER" id="PTHR33398">
    <property type="entry name" value="30S RIBOSOMAL PROTEIN S20"/>
    <property type="match status" value="1"/>
</dbReference>
<comment type="similarity">
    <text evidence="2 8">Belongs to the bacterial ribosomal protein bS20 family.</text>
</comment>
<comment type="caution">
    <text evidence="10">The sequence shown here is derived from an EMBL/GenBank/DDBJ whole genome shotgun (WGS) entry which is preliminary data.</text>
</comment>
<evidence type="ECO:0000313" key="11">
    <source>
        <dbReference type="Proteomes" id="UP000070226"/>
    </source>
</evidence>
<dbReference type="GO" id="GO:0070181">
    <property type="term" value="F:small ribosomal subunit rRNA binding"/>
    <property type="evidence" value="ECO:0007669"/>
    <property type="project" value="TreeGrafter"/>
</dbReference>
<evidence type="ECO:0000256" key="6">
    <source>
        <dbReference type="ARBA" id="ARBA00023274"/>
    </source>
</evidence>
<dbReference type="FunFam" id="1.20.58.110:FF:000001">
    <property type="entry name" value="30S ribosomal protein S20"/>
    <property type="match status" value="1"/>
</dbReference>
<keyword evidence="5 8" id="KW-0689">Ribosomal protein</keyword>
<dbReference type="GO" id="GO:0006412">
    <property type="term" value="P:translation"/>
    <property type="evidence" value="ECO:0007669"/>
    <property type="project" value="UniProtKB-UniRule"/>
</dbReference>
<dbReference type="InterPro" id="IPR002583">
    <property type="entry name" value="Ribosomal_bS20"/>
</dbReference>
<accession>A0A133S5R3</accession>
<evidence type="ECO:0000313" key="10">
    <source>
        <dbReference type="EMBL" id="KXA65025.1"/>
    </source>
</evidence>
<evidence type="ECO:0000256" key="9">
    <source>
        <dbReference type="SAM" id="MobiDB-lite"/>
    </source>
</evidence>
<evidence type="ECO:0000256" key="1">
    <source>
        <dbReference type="ARBA" id="ARBA00003134"/>
    </source>
</evidence>
<dbReference type="HAMAP" id="MF_00500">
    <property type="entry name" value="Ribosomal_bS20"/>
    <property type="match status" value="1"/>
</dbReference>
<dbReference type="GO" id="GO:0003735">
    <property type="term" value="F:structural constituent of ribosome"/>
    <property type="evidence" value="ECO:0007669"/>
    <property type="project" value="InterPro"/>
</dbReference>
<feature type="region of interest" description="Disordered" evidence="9">
    <location>
        <begin position="1"/>
        <end position="27"/>
    </location>
</feature>
<dbReference type="Proteomes" id="UP000070226">
    <property type="component" value="Unassembled WGS sequence"/>
</dbReference>
<feature type="compositionally biased region" description="Polar residues" evidence="9">
    <location>
        <begin position="1"/>
        <end position="13"/>
    </location>
</feature>
<keyword evidence="4 8" id="KW-0694">RNA-binding</keyword>
<dbReference type="Gene3D" id="1.20.58.110">
    <property type="entry name" value="Ribosomal protein S20"/>
    <property type="match status" value="1"/>
</dbReference>
<evidence type="ECO:0000256" key="7">
    <source>
        <dbReference type="ARBA" id="ARBA00035136"/>
    </source>
</evidence>
<dbReference type="PATRIC" id="fig|39777.7.peg.678"/>
<evidence type="ECO:0000256" key="5">
    <source>
        <dbReference type="ARBA" id="ARBA00022980"/>
    </source>
</evidence>
<dbReference type="GO" id="GO:0015935">
    <property type="term" value="C:small ribosomal subunit"/>
    <property type="evidence" value="ECO:0007669"/>
    <property type="project" value="TreeGrafter"/>
</dbReference>
<gene>
    <name evidence="8" type="primary">rpsT</name>
    <name evidence="10" type="ORF">HMPREF3233_00690</name>
</gene>
<dbReference type="PANTHER" id="PTHR33398:SF1">
    <property type="entry name" value="SMALL RIBOSOMAL SUBUNIT PROTEIN BS20C"/>
    <property type="match status" value="1"/>
</dbReference>
<proteinExistence type="inferred from homology"/>
<dbReference type="NCBIfam" id="TIGR00029">
    <property type="entry name" value="S20"/>
    <property type="match status" value="1"/>
</dbReference>
<reference evidence="10 11" key="1">
    <citation type="submission" date="2016-01" db="EMBL/GenBank/DDBJ databases">
        <authorList>
            <person name="Oliw E.H."/>
        </authorList>
    </citation>
    <scope>NUCLEOTIDE SEQUENCE [LARGE SCALE GENOMIC DNA]</scope>
    <source>
        <strain evidence="10 11">CMW7756B</strain>
    </source>
</reference>
<dbReference type="InterPro" id="IPR036510">
    <property type="entry name" value="Ribosomal_bS20_sf"/>
</dbReference>
<organism evidence="10">
    <name type="scientific">Veillonella atypica</name>
    <dbReference type="NCBI Taxonomy" id="39777"/>
    <lineage>
        <taxon>Bacteria</taxon>
        <taxon>Bacillati</taxon>
        <taxon>Bacillota</taxon>
        <taxon>Negativicutes</taxon>
        <taxon>Veillonellales</taxon>
        <taxon>Veillonellaceae</taxon>
        <taxon>Veillonella</taxon>
    </lineage>
</organism>
<keyword evidence="6 8" id="KW-0687">Ribonucleoprotein</keyword>
<dbReference type="GO" id="GO:0005829">
    <property type="term" value="C:cytosol"/>
    <property type="evidence" value="ECO:0007669"/>
    <property type="project" value="TreeGrafter"/>
</dbReference>
<dbReference type="Pfam" id="PF01649">
    <property type="entry name" value="Ribosomal_S20p"/>
    <property type="match status" value="1"/>
</dbReference>
<dbReference type="EMBL" id="LRQT01000014">
    <property type="protein sequence ID" value="KXA65025.1"/>
    <property type="molecule type" value="Genomic_DNA"/>
</dbReference>
<evidence type="ECO:0000256" key="3">
    <source>
        <dbReference type="ARBA" id="ARBA00022730"/>
    </source>
</evidence>
<comment type="function">
    <text evidence="1 8">Binds directly to 16S ribosomal RNA.</text>
</comment>
<evidence type="ECO:0000256" key="2">
    <source>
        <dbReference type="ARBA" id="ARBA00007634"/>
    </source>
</evidence>
<evidence type="ECO:0000256" key="8">
    <source>
        <dbReference type="HAMAP-Rule" id="MF_00500"/>
    </source>
</evidence>
<dbReference type="AlphaFoldDB" id="A0A133S5R3"/>
<protein>
    <recommendedName>
        <fullName evidence="7 8">Small ribosomal subunit protein bS20</fullName>
    </recommendedName>
</protein>
<dbReference type="SUPFAM" id="SSF46992">
    <property type="entry name" value="Ribosomal protein S20"/>
    <property type="match status" value="1"/>
</dbReference>
<name>A0A133S5R3_9FIRM</name>